<evidence type="ECO:0000313" key="4">
    <source>
        <dbReference type="Proteomes" id="UP000485058"/>
    </source>
</evidence>
<proteinExistence type="predicted"/>
<accession>A0A6A0A257</accession>
<evidence type="ECO:0000256" key="2">
    <source>
        <dbReference type="SAM" id="SignalP"/>
    </source>
</evidence>
<name>A0A6A0A257_HAELA</name>
<comment type="caution">
    <text evidence="3">The sequence shown here is derived from an EMBL/GenBank/DDBJ whole genome shotgun (WGS) entry which is preliminary data.</text>
</comment>
<evidence type="ECO:0000256" key="1">
    <source>
        <dbReference type="SAM" id="MobiDB-lite"/>
    </source>
</evidence>
<keyword evidence="4" id="KW-1185">Reference proteome</keyword>
<dbReference type="AlphaFoldDB" id="A0A6A0A257"/>
<feature type="compositionally biased region" description="Basic and acidic residues" evidence="1">
    <location>
        <begin position="337"/>
        <end position="355"/>
    </location>
</feature>
<feature type="compositionally biased region" description="Pro residues" evidence="1">
    <location>
        <begin position="140"/>
        <end position="149"/>
    </location>
</feature>
<dbReference type="Proteomes" id="UP000485058">
    <property type="component" value="Unassembled WGS sequence"/>
</dbReference>
<feature type="region of interest" description="Disordered" evidence="1">
    <location>
        <begin position="128"/>
        <end position="158"/>
    </location>
</feature>
<sequence length="648" mass="65317">MHCTKPHLAWPGPAAAVPCLLTLPPAGPALASSVDLSSFTHPGLTASLLVLHLQLYEAALIVIHHCPAPAASPSTTNPTAAHTGAHTSSVMGLFSRASASSRQAAAGPEAAVPAASASAVKPDQGRLLGGLRGAWASPPSQLPKGPPAGSPSSPTARLGQALGAAAPPATGTVAGAVRASASAGGASGAAAGVSAQGPGPGVLGAVERVLREAGRDVARRFAPSRELLLAAVWPGLPRQLLGPWVTLTPEPAPGAGSGQQLAESGKRQAATVPGRAGAGGTGPQQREEDRGRANGSKLWQLGQEGQLDEDSWASQVTSTSAISHPPSLPPPFPPAQHLDDGDSHSGRVSEEDVRGRPSSAQGHISLDRDLWQGLVRPGGRGRPPLPLPTIAATGQQDRQKPGKAGHSSTVSCWPGRRVSRPAVVATAAPLPAHGMLAQPQAERVVPAPTLRTGLTVAPAVTVTVEVGRPVPVAGEAAAAPVAAVQAVGAGELACQRLEAKGARVELGQVPSQDTASAQSGSTRCGSAMCAVKPAQAPGRRPAGCRCHPPRTHLTAATPWALACPSAPGPQGGPPTQPAARSQGAGPRLRLMLGGGKAWDPPQTELLLPLPRRLRPDQVGLCHVNTTACVLAWGPMAIELAPMEAWGMV</sequence>
<organism evidence="3 4">
    <name type="scientific">Haematococcus lacustris</name>
    <name type="common">Green alga</name>
    <name type="synonym">Haematococcus pluvialis</name>
    <dbReference type="NCBI Taxonomy" id="44745"/>
    <lineage>
        <taxon>Eukaryota</taxon>
        <taxon>Viridiplantae</taxon>
        <taxon>Chlorophyta</taxon>
        <taxon>core chlorophytes</taxon>
        <taxon>Chlorophyceae</taxon>
        <taxon>CS clade</taxon>
        <taxon>Chlamydomonadales</taxon>
        <taxon>Haematococcaceae</taxon>
        <taxon>Haematococcus</taxon>
    </lineage>
</organism>
<keyword evidence="2" id="KW-0732">Signal</keyword>
<feature type="chain" id="PRO_5025470907" evidence="2">
    <location>
        <begin position="32"/>
        <end position="648"/>
    </location>
</feature>
<feature type="signal peptide" evidence="2">
    <location>
        <begin position="1"/>
        <end position="31"/>
    </location>
</feature>
<reference evidence="3 4" key="1">
    <citation type="submission" date="2020-02" db="EMBL/GenBank/DDBJ databases">
        <title>Draft genome sequence of Haematococcus lacustris strain NIES-144.</title>
        <authorList>
            <person name="Morimoto D."/>
            <person name="Nakagawa S."/>
            <person name="Yoshida T."/>
            <person name="Sawayama S."/>
        </authorList>
    </citation>
    <scope>NUCLEOTIDE SEQUENCE [LARGE SCALE GENOMIC DNA]</scope>
    <source>
        <strain evidence="3 4">NIES-144</strain>
    </source>
</reference>
<feature type="region of interest" description="Disordered" evidence="1">
    <location>
        <begin position="305"/>
        <end position="362"/>
    </location>
</feature>
<dbReference type="EMBL" id="BLLF01003017">
    <property type="protein sequence ID" value="GFH26086.1"/>
    <property type="molecule type" value="Genomic_DNA"/>
</dbReference>
<evidence type="ECO:0000313" key="3">
    <source>
        <dbReference type="EMBL" id="GFH26086.1"/>
    </source>
</evidence>
<feature type="compositionally biased region" description="Polar residues" evidence="1">
    <location>
        <begin position="312"/>
        <end position="322"/>
    </location>
</feature>
<protein>
    <submittedName>
        <fullName evidence="3">Uncharacterized protein</fullName>
    </submittedName>
</protein>
<feature type="region of interest" description="Disordered" evidence="1">
    <location>
        <begin position="377"/>
        <end position="414"/>
    </location>
</feature>
<feature type="region of interest" description="Disordered" evidence="1">
    <location>
        <begin position="251"/>
        <end position="293"/>
    </location>
</feature>
<gene>
    <name evidence="3" type="ORF">HaLaN_24173</name>
</gene>